<name>A0ABT1RRQ8_9FIRM</name>
<comment type="caution">
    <text evidence="1">The sequence shown here is derived from an EMBL/GenBank/DDBJ whole genome shotgun (WGS) entry which is preliminary data.</text>
</comment>
<gene>
    <name evidence="1" type="ORF">NE619_14015</name>
</gene>
<dbReference type="Proteomes" id="UP001524502">
    <property type="component" value="Unassembled WGS sequence"/>
</dbReference>
<organism evidence="1 2">
    <name type="scientific">Anaerovorax odorimutans</name>
    <dbReference type="NCBI Taxonomy" id="109327"/>
    <lineage>
        <taxon>Bacteria</taxon>
        <taxon>Bacillati</taxon>
        <taxon>Bacillota</taxon>
        <taxon>Clostridia</taxon>
        <taxon>Peptostreptococcales</taxon>
        <taxon>Anaerovoracaceae</taxon>
        <taxon>Anaerovorax</taxon>
    </lineage>
</organism>
<dbReference type="Pfam" id="PF10083">
    <property type="entry name" value="DUF2321"/>
    <property type="match status" value="1"/>
</dbReference>
<dbReference type="RefSeq" id="WP_256133028.1">
    <property type="nucleotide sequence ID" value="NZ_JANFXK010000017.1"/>
</dbReference>
<evidence type="ECO:0000313" key="2">
    <source>
        <dbReference type="Proteomes" id="UP001524502"/>
    </source>
</evidence>
<protein>
    <submittedName>
        <fullName evidence="1">DUF2321 domain-containing protein</fullName>
    </submittedName>
</protein>
<reference evidence="1 2" key="1">
    <citation type="submission" date="2022-06" db="EMBL/GenBank/DDBJ databases">
        <title>Isolation of gut microbiota from human fecal samples.</title>
        <authorList>
            <person name="Pamer E.G."/>
            <person name="Barat B."/>
            <person name="Waligurski E."/>
            <person name="Medina S."/>
            <person name="Paddock L."/>
            <person name="Mostad J."/>
        </authorList>
    </citation>
    <scope>NUCLEOTIDE SEQUENCE [LARGE SCALE GENOMIC DNA]</scope>
    <source>
        <strain evidence="1 2">SL.3.17</strain>
    </source>
</reference>
<dbReference type="InterPro" id="IPR016891">
    <property type="entry name" value="DUF2321"/>
</dbReference>
<accession>A0ABT1RRQ8</accession>
<sequence length="90" mass="10166">MSNFYARICDNGHVNITYRRVKGDERCPQCGAPLIDSCPQCGNLIKQWHYYGMVYLTPKNLKFERPDSCGACGAKFSWAQEAEEGAVIDK</sequence>
<evidence type="ECO:0000313" key="1">
    <source>
        <dbReference type="EMBL" id="MCQ4637846.1"/>
    </source>
</evidence>
<dbReference type="EMBL" id="JANFXK010000017">
    <property type="protein sequence ID" value="MCQ4637846.1"/>
    <property type="molecule type" value="Genomic_DNA"/>
</dbReference>
<proteinExistence type="predicted"/>
<keyword evidence="2" id="KW-1185">Reference proteome</keyword>